<sequence length="391" mass="42162">MVGLVDYGSGSDSESEVLVASLPKKQETKAPVTSSSQPKPPPKKKKIGIALPTLSNKPNHDEDDSIDDRPTKKPRIGSGKSSLLWMLPAPKTNTPVAAPKQRLLGGGGGPGLVFDSSSRTEEPSSSNREPSLPSDPHASTGPKPSEEETVPEPFASKPSAKPFLLPPSLQKKRANVSLEETSANTPKPVAAPPKPPAPAVDFFGLTAAISTAPKVASCSSSILPSAPSLSAAPVVPEEQIPEPKPSDPYPGYYQKLNGEWAQYEVEYYMKFQKKWQAEYDAHVRALEKGAVKGFEDYDAANAQEIDPVEEMEQAKKQVQEREERKALTKGAGAGPSEPKMKITAAKMSGVARSRHQLSTLLKEAYENREALEERIAMGKRNRKEAGNKYGF</sequence>
<evidence type="ECO:0008006" key="4">
    <source>
        <dbReference type="Google" id="ProtNLM"/>
    </source>
</evidence>
<dbReference type="Pfam" id="PF10253">
    <property type="entry name" value="PRCC"/>
    <property type="match status" value="1"/>
</dbReference>
<dbReference type="PANTHER" id="PTHR13621">
    <property type="entry name" value="PROLINE-RICH PROTEIN PRCC"/>
    <property type="match status" value="1"/>
</dbReference>
<reference evidence="2 3" key="1">
    <citation type="journal article" date="2019" name="Nat. Ecol. Evol.">
        <title>Megaphylogeny resolves global patterns of mushroom evolution.</title>
        <authorList>
            <person name="Varga T."/>
            <person name="Krizsan K."/>
            <person name="Foldi C."/>
            <person name="Dima B."/>
            <person name="Sanchez-Garcia M."/>
            <person name="Sanchez-Ramirez S."/>
            <person name="Szollosi G.J."/>
            <person name="Szarkandi J.G."/>
            <person name="Papp V."/>
            <person name="Albert L."/>
            <person name="Andreopoulos W."/>
            <person name="Angelini C."/>
            <person name="Antonin V."/>
            <person name="Barry K.W."/>
            <person name="Bougher N.L."/>
            <person name="Buchanan P."/>
            <person name="Buyck B."/>
            <person name="Bense V."/>
            <person name="Catcheside P."/>
            <person name="Chovatia M."/>
            <person name="Cooper J."/>
            <person name="Damon W."/>
            <person name="Desjardin D."/>
            <person name="Finy P."/>
            <person name="Geml J."/>
            <person name="Haridas S."/>
            <person name="Hughes K."/>
            <person name="Justo A."/>
            <person name="Karasinski D."/>
            <person name="Kautmanova I."/>
            <person name="Kiss B."/>
            <person name="Kocsube S."/>
            <person name="Kotiranta H."/>
            <person name="LaButti K.M."/>
            <person name="Lechner B.E."/>
            <person name="Liimatainen K."/>
            <person name="Lipzen A."/>
            <person name="Lukacs Z."/>
            <person name="Mihaltcheva S."/>
            <person name="Morgado L.N."/>
            <person name="Niskanen T."/>
            <person name="Noordeloos M.E."/>
            <person name="Ohm R.A."/>
            <person name="Ortiz-Santana B."/>
            <person name="Ovrebo C."/>
            <person name="Racz N."/>
            <person name="Riley R."/>
            <person name="Savchenko A."/>
            <person name="Shiryaev A."/>
            <person name="Soop K."/>
            <person name="Spirin V."/>
            <person name="Szebenyi C."/>
            <person name="Tomsovsky M."/>
            <person name="Tulloss R.E."/>
            <person name="Uehling J."/>
            <person name="Grigoriev I.V."/>
            <person name="Vagvolgyi C."/>
            <person name="Papp T."/>
            <person name="Martin F.M."/>
            <person name="Miettinen O."/>
            <person name="Hibbett D.S."/>
            <person name="Nagy L.G."/>
        </authorList>
    </citation>
    <scope>NUCLEOTIDE SEQUENCE [LARGE SCALE GENOMIC DNA]</scope>
    <source>
        <strain evidence="2 3">FP101781</strain>
    </source>
</reference>
<dbReference type="GO" id="GO:0005634">
    <property type="term" value="C:nucleus"/>
    <property type="evidence" value="ECO:0007669"/>
    <property type="project" value="TreeGrafter"/>
</dbReference>
<feature type="compositionally biased region" description="Low complexity" evidence="1">
    <location>
        <begin position="226"/>
        <end position="236"/>
    </location>
</feature>
<feature type="region of interest" description="Disordered" evidence="1">
    <location>
        <begin position="1"/>
        <end position="197"/>
    </location>
</feature>
<dbReference type="EMBL" id="QPFP01000006">
    <property type="protein sequence ID" value="TEB36354.1"/>
    <property type="molecule type" value="Genomic_DNA"/>
</dbReference>
<evidence type="ECO:0000313" key="3">
    <source>
        <dbReference type="Proteomes" id="UP000298030"/>
    </source>
</evidence>
<feature type="region of interest" description="Disordered" evidence="1">
    <location>
        <begin position="316"/>
        <end position="340"/>
    </location>
</feature>
<dbReference type="InterPro" id="IPR018800">
    <property type="entry name" value="PRCC"/>
</dbReference>
<dbReference type="PANTHER" id="PTHR13621:SF2">
    <property type="entry name" value="PROLINE-RICH PROTEIN PRCC"/>
    <property type="match status" value="1"/>
</dbReference>
<evidence type="ECO:0000256" key="1">
    <source>
        <dbReference type="SAM" id="MobiDB-lite"/>
    </source>
</evidence>
<dbReference type="OrthoDB" id="2555634at2759"/>
<dbReference type="STRING" id="71717.A0A4Y7TQZ4"/>
<comment type="caution">
    <text evidence="2">The sequence shown here is derived from an EMBL/GenBank/DDBJ whole genome shotgun (WGS) entry which is preliminary data.</text>
</comment>
<name>A0A4Y7TQZ4_COPMI</name>
<protein>
    <recommendedName>
        <fullName evidence="4">Mitotic checkpoint regulator, MAD2B-interacting-domain-containing protein</fullName>
    </recommendedName>
</protein>
<accession>A0A4Y7TQZ4</accession>
<keyword evidence="3" id="KW-1185">Reference proteome</keyword>
<gene>
    <name evidence="2" type="ORF">FA13DRAFT_1249883</name>
</gene>
<evidence type="ECO:0000313" key="2">
    <source>
        <dbReference type="EMBL" id="TEB36354.1"/>
    </source>
</evidence>
<dbReference type="Proteomes" id="UP000298030">
    <property type="component" value="Unassembled WGS sequence"/>
</dbReference>
<feature type="compositionally biased region" description="Basic and acidic residues" evidence="1">
    <location>
        <begin position="316"/>
        <end position="326"/>
    </location>
</feature>
<proteinExistence type="predicted"/>
<organism evidence="2 3">
    <name type="scientific">Coprinellus micaceus</name>
    <name type="common">Glistening ink-cap mushroom</name>
    <name type="synonym">Coprinus micaceus</name>
    <dbReference type="NCBI Taxonomy" id="71717"/>
    <lineage>
        <taxon>Eukaryota</taxon>
        <taxon>Fungi</taxon>
        <taxon>Dikarya</taxon>
        <taxon>Basidiomycota</taxon>
        <taxon>Agaricomycotina</taxon>
        <taxon>Agaricomycetes</taxon>
        <taxon>Agaricomycetidae</taxon>
        <taxon>Agaricales</taxon>
        <taxon>Agaricineae</taxon>
        <taxon>Psathyrellaceae</taxon>
        <taxon>Coprinellus</taxon>
    </lineage>
</organism>
<feature type="compositionally biased region" description="Low complexity" evidence="1">
    <location>
        <begin position="123"/>
        <end position="134"/>
    </location>
</feature>
<feature type="region of interest" description="Disordered" evidence="1">
    <location>
        <begin position="226"/>
        <end position="250"/>
    </location>
</feature>
<dbReference type="AlphaFoldDB" id="A0A4Y7TQZ4"/>